<feature type="compositionally biased region" description="Polar residues" evidence="7">
    <location>
        <begin position="13"/>
        <end position="23"/>
    </location>
</feature>
<dbReference type="Pfam" id="PF02463">
    <property type="entry name" value="SMC_N"/>
    <property type="match status" value="1"/>
</dbReference>
<comment type="subcellular location">
    <subcellularLocation>
        <location evidence="6">Cytoplasm</location>
    </subcellularLocation>
</comment>
<keyword evidence="4 6" id="KW-0175">Coiled coil</keyword>
<dbReference type="InterPro" id="IPR011890">
    <property type="entry name" value="SMC_prok"/>
</dbReference>
<organism evidence="9 10">
    <name type="scientific">Blastomonas aquatica</name>
    <dbReference type="NCBI Taxonomy" id="1510276"/>
    <lineage>
        <taxon>Bacteria</taxon>
        <taxon>Pseudomonadati</taxon>
        <taxon>Pseudomonadota</taxon>
        <taxon>Alphaproteobacteria</taxon>
        <taxon>Sphingomonadales</taxon>
        <taxon>Sphingomonadaceae</taxon>
        <taxon>Blastomonas</taxon>
    </lineage>
</organism>
<dbReference type="InterPro" id="IPR036277">
    <property type="entry name" value="SMC_hinge_sf"/>
</dbReference>
<feature type="domain" description="RecF/RecN/SMC N-terminal" evidence="8">
    <location>
        <begin position="39"/>
        <end position="1165"/>
    </location>
</feature>
<feature type="coiled-coil region" evidence="6">
    <location>
        <begin position="321"/>
        <end position="355"/>
    </location>
</feature>
<dbReference type="InterPro" id="IPR027417">
    <property type="entry name" value="P-loop_NTPase"/>
</dbReference>
<feature type="region of interest" description="Disordered" evidence="7">
    <location>
        <begin position="751"/>
        <end position="772"/>
    </location>
</feature>
<keyword evidence="2 6" id="KW-0547">Nucleotide-binding</keyword>
<dbReference type="Gene3D" id="3.40.50.300">
    <property type="entry name" value="P-loop containing nucleotide triphosphate hydrolases"/>
    <property type="match status" value="2"/>
</dbReference>
<feature type="binding site" evidence="6">
    <location>
        <begin position="67"/>
        <end position="74"/>
    </location>
    <ligand>
        <name>ATP</name>
        <dbReference type="ChEBI" id="CHEBI:30616"/>
    </ligand>
</feature>
<feature type="coiled-coil region" evidence="6">
    <location>
        <begin position="668"/>
        <end position="702"/>
    </location>
</feature>
<feature type="coiled-coil region" evidence="6">
    <location>
        <begin position="205"/>
        <end position="266"/>
    </location>
</feature>
<protein>
    <recommendedName>
        <fullName evidence="6">Chromosome partition protein Smc</fullName>
    </recommendedName>
</protein>
<evidence type="ECO:0000313" key="10">
    <source>
        <dbReference type="Proteomes" id="UP000614261"/>
    </source>
</evidence>
<keyword evidence="1 6" id="KW-0963">Cytoplasm</keyword>
<evidence type="ECO:0000256" key="7">
    <source>
        <dbReference type="SAM" id="MobiDB-lite"/>
    </source>
</evidence>
<dbReference type="PIRSF" id="PIRSF005719">
    <property type="entry name" value="SMC"/>
    <property type="match status" value="1"/>
</dbReference>
<evidence type="ECO:0000256" key="3">
    <source>
        <dbReference type="ARBA" id="ARBA00022840"/>
    </source>
</evidence>
<reference evidence="10" key="1">
    <citation type="journal article" date="2019" name="Int. J. Syst. Evol. Microbiol.">
        <title>The Global Catalogue of Microorganisms (GCM) 10K type strain sequencing project: providing services to taxonomists for standard genome sequencing and annotation.</title>
        <authorList>
            <consortium name="The Broad Institute Genomics Platform"/>
            <consortium name="The Broad Institute Genome Sequencing Center for Infectious Disease"/>
            <person name="Wu L."/>
            <person name="Ma J."/>
        </authorList>
    </citation>
    <scope>NUCLEOTIDE SEQUENCE [LARGE SCALE GENOMIC DNA]</scope>
    <source>
        <strain evidence="10">CGMCC 1.12851</strain>
    </source>
</reference>
<feature type="coiled-coil region" evidence="6">
    <location>
        <begin position="502"/>
        <end position="540"/>
    </location>
</feature>
<keyword evidence="5 6" id="KW-0238">DNA-binding</keyword>
<dbReference type="SUPFAM" id="SSF75553">
    <property type="entry name" value="Smc hinge domain"/>
    <property type="match status" value="1"/>
</dbReference>
<evidence type="ECO:0000259" key="8">
    <source>
        <dbReference type="Pfam" id="PF02463"/>
    </source>
</evidence>
<accession>A0ABQ1JUY7</accession>
<proteinExistence type="inferred from homology"/>
<dbReference type="Proteomes" id="UP000614261">
    <property type="component" value="Unassembled WGS sequence"/>
</dbReference>
<evidence type="ECO:0000256" key="1">
    <source>
        <dbReference type="ARBA" id="ARBA00022490"/>
    </source>
</evidence>
<evidence type="ECO:0000256" key="4">
    <source>
        <dbReference type="ARBA" id="ARBA00023054"/>
    </source>
</evidence>
<keyword evidence="10" id="KW-1185">Reference proteome</keyword>
<evidence type="ECO:0000256" key="2">
    <source>
        <dbReference type="ARBA" id="ARBA00022741"/>
    </source>
</evidence>
<comment type="domain">
    <text evidence="6">Contains large globular domains required for ATP hydrolysis at each terminus and a third globular domain forming a flexible hinge near the middle of the molecule. These domains are separated by coiled-coil structures.</text>
</comment>
<name>A0ABQ1JUY7_9SPHN</name>
<dbReference type="SUPFAM" id="SSF52540">
    <property type="entry name" value="P-loop containing nucleoside triphosphate hydrolases"/>
    <property type="match status" value="1"/>
</dbReference>
<comment type="similarity">
    <text evidence="6">Belongs to the SMC family.</text>
</comment>
<dbReference type="HAMAP" id="MF_01894">
    <property type="entry name" value="Smc_prok"/>
    <property type="match status" value="1"/>
</dbReference>
<gene>
    <name evidence="6 9" type="primary">smc</name>
    <name evidence="9" type="ORF">GCM10010833_33260</name>
</gene>
<feature type="coiled-coil region" evidence="6">
    <location>
        <begin position="877"/>
        <end position="911"/>
    </location>
</feature>
<comment type="function">
    <text evidence="6">Required for chromosome condensation and partitioning.</text>
</comment>
<evidence type="ECO:0000313" key="9">
    <source>
        <dbReference type="EMBL" id="GGB75374.1"/>
    </source>
</evidence>
<sequence>MDQKGGIADAHSQMATSGEQVSDLPTTAPALISAPMRFKRLKLSGFKSFVEPAELRIEPGLTGIVGPNGCGKSNLLEAIRWVMGESSAKSMRGGGMEDVIFAGTATRPSRNFAEVSLLTEVSQPVLAAVSVEDGELEVVRRIERGAGSAYRANGRDVRAKDIALLFADAATGAHSPALVSQGRIAAVISARPSERRQMLEEAAGIAGLHVRRKDAEQKLRATEANLERLLQVLGDMEARAATLTKQARAAERYRALSREIALAEARALFARWRTAADQAKLARADAAAAEARVTAAQDAQTSAQDQQRAAIEAVALARAALQSARESNQSLAHQLTTLNAERTAAAQRLADLDRQQARIAEDSAREDRLTHDATAALERLEAENARVHADFTAEDARGPALINAQDSADRAAREAEVALAEARADLARTDADIKVADAALATAQTRERRAVDELERTRGQLAGLGDAAALERLRDEALAQCARTTAAREAAAAILAEAQSGRDALVRARDSAQSDLATLRAELNAMAREIEALARDLAKRSGSVTRALDHVQADRGFEKALAAALGDDLSAVIGAAQGDGRFWTGGDTPTDRPALPQGCVWLNDHVRAPDALAARLALIMVADCDDDHLLVPGMRLVTRDGRMRRWDGFVSSGDGASAAERLERRTRLIELEAARPALQARLDAAETTLVESQQRLADVQARIASGTSALNAAEVAERQALRDRDQAEHALTRDAERRDDINERIERLSQDMATAHAERSAAQQARVSLPDGAAQREQVTLLAERTQMAQHALRSAHAALAAQAQALAALRERRATVRAEIKGWQGRSGEAAQRLRDMQLRASELTVERDAIAHKPEALGRQIAAIGQSAHEAQAAQAAAQADAARTETALAEAERTAAATSEALALARETRAGATARAEHQDQRRIELAQGCGERFECPPPVLPERFGFDPESITTAEAEAAEHERLTQARERLGAVNLIAADELATLETDMATIRSEHDELVEAIGRLRGSIGALNREGRQRLLAAFAAVDGHFRELFARLFNGGKAHLELIDSDDPLEAGLEIMAQPPGKRLSSLTLLSGGEQALTAVALIFGLFLTNPAPICVLDEVDAPLDDANIDRFCDLLDHMAVVTDTRYLIVTHNAVTMSRMHRLFGVTMIEQGVSRLVSVDLGGAVDLLAAE</sequence>
<dbReference type="EMBL" id="BMGD01000007">
    <property type="protein sequence ID" value="GGB75374.1"/>
    <property type="molecule type" value="Genomic_DNA"/>
</dbReference>
<comment type="caution">
    <text evidence="9">The sequence shown here is derived from an EMBL/GenBank/DDBJ whole genome shotgun (WGS) entry which is preliminary data.</text>
</comment>
<dbReference type="InterPro" id="IPR003395">
    <property type="entry name" value="RecF/RecN/SMC_N"/>
</dbReference>
<keyword evidence="3 6" id="KW-0067">ATP-binding</keyword>
<evidence type="ECO:0000256" key="5">
    <source>
        <dbReference type="ARBA" id="ARBA00023125"/>
    </source>
</evidence>
<dbReference type="PANTHER" id="PTHR43977">
    <property type="entry name" value="STRUCTURAL MAINTENANCE OF CHROMOSOMES PROTEIN 3"/>
    <property type="match status" value="1"/>
</dbReference>
<evidence type="ECO:0000256" key="6">
    <source>
        <dbReference type="HAMAP-Rule" id="MF_01894"/>
    </source>
</evidence>
<dbReference type="InterPro" id="IPR024704">
    <property type="entry name" value="SMC"/>
</dbReference>
<comment type="subunit">
    <text evidence="6">Homodimer.</text>
</comment>
<feature type="region of interest" description="Disordered" evidence="7">
    <location>
        <begin position="1"/>
        <end position="23"/>
    </location>
</feature>